<dbReference type="AlphaFoldDB" id="A0A5J5EHD2"/>
<dbReference type="EMBL" id="VXIS01000321">
    <property type="protein sequence ID" value="KAA8894644.1"/>
    <property type="molecule type" value="Genomic_DNA"/>
</dbReference>
<sequence>MHSVLFLYITLFCPLSLIALLFVYDACTGLFFMTTIHPFSFFTCLIFRLSSIFYWNPPPPPSLFSLHLDIYRLLAMTVIFIIWLFDYTLTPFFLVICTICALERS</sequence>
<evidence type="ECO:0000313" key="2">
    <source>
        <dbReference type="EMBL" id="KAA8894644.1"/>
    </source>
</evidence>
<feature type="transmembrane region" description="Helical" evidence="1">
    <location>
        <begin position="36"/>
        <end position="55"/>
    </location>
</feature>
<gene>
    <name evidence="2" type="ORF">FN846DRAFT_398915</name>
</gene>
<comment type="caution">
    <text evidence="2">The sequence shown here is derived from an EMBL/GenBank/DDBJ whole genome shotgun (WGS) entry which is preliminary data.</text>
</comment>
<evidence type="ECO:0000256" key="1">
    <source>
        <dbReference type="SAM" id="Phobius"/>
    </source>
</evidence>
<dbReference type="InParanoid" id="A0A5J5EHD2"/>
<evidence type="ECO:0000313" key="3">
    <source>
        <dbReference type="Proteomes" id="UP000326924"/>
    </source>
</evidence>
<keyword evidence="1" id="KW-1133">Transmembrane helix</keyword>
<name>A0A5J5EHD2_9PEZI</name>
<dbReference type="Proteomes" id="UP000326924">
    <property type="component" value="Unassembled WGS sequence"/>
</dbReference>
<keyword evidence="1" id="KW-0472">Membrane</keyword>
<accession>A0A5J5EHD2</accession>
<protein>
    <submittedName>
        <fullName evidence="2">Uncharacterized protein</fullName>
    </submittedName>
</protein>
<feature type="transmembrane region" description="Helical" evidence="1">
    <location>
        <begin position="75"/>
        <end position="102"/>
    </location>
</feature>
<feature type="transmembrane region" description="Helical" evidence="1">
    <location>
        <begin position="6"/>
        <end position="24"/>
    </location>
</feature>
<keyword evidence="1" id="KW-0812">Transmembrane</keyword>
<organism evidence="2 3">
    <name type="scientific">Sphaerosporella brunnea</name>
    <dbReference type="NCBI Taxonomy" id="1250544"/>
    <lineage>
        <taxon>Eukaryota</taxon>
        <taxon>Fungi</taxon>
        <taxon>Dikarya</taxon>
        <taxon>Ascomycota</taxon>
        <taxon>Pezizomycotina</taxon>
        <taxon>Pezizomycetes</taxon>
        <taxon>Pezizales</taxon>
        <taxon>Pyronemataceae</taxon>
        <taxon>Sphaerosporella</taxon>
    </lineage>
</organism>
<keyword evidence="3" id="KW-1185">Reference proteome</keyword>
<proteinExistence type="predicted"/>
<reference evidence="2 3" key="1">
    <citation type="submission" date="2019-09" db="EMBL/GenBank/DDBJ databases">
        <title>Draft genome of the ectomycorrhizal ascomycete Sphaerosporella brunnea.</title>
        <authorList>
            <consortium name="DOE Joint Genome Institute"/>
            <person name="Benucci G.M."/>
            <person name="Marozzi G."/>
            <person name="Antonielli L."/>
            <person name="Sanchez S."/>
            <person name="Marco P."/>
            <person name="Wang X."/>
            <person name="Falini L.B."/>
            <person name="Barry K."/>
            <person name="Haridas S."/>
            <person name="Lipzen A."/>
            <person name="Labutti K."/>
            <person name="Grigoriev I.V."/>
            <person name="Murat C."/>
            <person name="Martin F."/>
            <person name="Albertini E."/>
            <person name="Donnini D."/>
            <person name="Bonito G."/>
        </authorList>
    </citation>
    <scope>NUCLEOTIDE SEQUENCE [LARGE SCALE GENOMIC DNA]</scope>
    <source>
        <strain evidence="2 3">Sb_GMNB300</strain>
    </source>
</reference>